<proteinExistence type="predicted"/>
<reference evidence="2 3" key="1">
    <citation type="submission" date="2020-05" db="EMBL/GenBank/DDBJ databases">
        <title>FDA dAtabase for Regulatory Grade micrObial Sequences (FDA-ARGOS): Supporting development and validation of Infectious Disease Dx tests.</title>
        <authorList>
            <person name="Sproer C."/>
            <person name="Gronow S."/>
            <person name="Severitt S."/>
            <person name="Schroder I."/>
            <person name="Tallon L."/>
            <person name="Sadzewicz L."/>
            <person name="Zhao X."/>
            <person name="Vavikolanu K."/>
            <person name="Mehta A."/>
            <person name="Aluvathingal J."/>
            <person name="Nadendla S."/>
            <person name="Myers T."/>
            <person name="Yan Y."/>
            <person name="Sichtig H."/>
        </authorList>
    </citation>
    <scope>NUCLEOTIDE SEQUENCE [LARGE SCALE GENOMIC DNA]</scope>
    <source>
        <strain evidence="2 3">FDAARGOS_787</strain>
    </source>
</reference>
<evidence type="ECO:0000313" key="3">
    <source>
        <dbReference type="Proteomes" id="UP000509782"/>
    </source>
</evidence>
<feature type="transmembrane region" description="Helical" evidence="1">
    <location>
        <begin position="7"/>
        <end position="30"/>
    </location>
</feature>
<feature type="transmembrane region" description="Helical" evidence="1">
    <location>
        <begin position="75"/>
        <end position="93"/>
    </location>
</feature>
<name>A0A6N0JER8_ACHDE</name>
<keyword evidence="1" id="KW-0812">Transmembrane</keyword>
<dbReference type="EMBL" id="CP054569">
    <property type="protein sequence ID" value="QKQ45487.1"/>
    <property type="molecule type" value="Genomic_DNA"/>
</dbReference>
<sequence length="407" mass="44335">MKKTRNYWFGIAISCLLAGLLAFLGGWAVITPDMGWGAAALLAYGVMFGGPLAIVLALTWLVYMVRDRGRLPGRAHALMFIPPLLAAMIVPVHESILTARRDRFRESHPAIAETHVNLSGRTIWLDTRKASGASGVFPTMEPASAEDRRYAQFRRYPGPGSETDDRFPYAGARLKEGVERYVYLDEGGAPGASLPLRRQPYPDLGKLPSAYAFGAAGLLVHQYFHYADHVEVAPSIARFSLMTEQSMESARIPGLAIFGMNNYTSETIARVEINGQTYDMGGYAAQSLVGRPCDFNHGGSPVLLSLDQPARVRWQTVENPGAWHEATVPVPAFSPASKADPAKALTRVRLYFLPDGSVAAERFREIRSRGDKLAIRSTGLPPSAQPYASCGGAYAGYNSRTVELLAN</sequence>
<gene>
    <name evidence="2" type="ORF">FOC81_01675</name>
</gene>
<protein>
    <submittedName>
        <fullName evidence="2">Uncharacterized protein</fullName>
    </submittedName>
</protein>
<feature type="transmembrane region" description="Helical" evidence="1">
    <location>
        <begin position="36"/>
        <end position="63"/>
    </location>
</feature>
<accession>A0A6N0JER8</accession>
<dbReference type="Proteomes" id="UP000509782">
    <property type="component" value="Chromosome"/>
</dbReference>
<dbReference type="AlphaFoldDB" id="A0A6N0JER8"/>
<keyword evidence="1" id="KW-1133">Transmembrane helix</keyword>
<evidence type="ECO:0000313" key="2">
    <source>
        <dbReference type="EMBL" id="QKQ45487.1"/>
    </source>
</evidence>
<organism evidence="2 3">
    <name type="scientific">Achromobacter denitrificans</name>
    <name type="common">Alcaligenes denitrificans</name>
    <dbReference type="NCBI Taxonomy" id="32002"/>
    <lineage>
        <taxon>Bacteria</taxon>
        <taxon>Pseudomonadati</taxon>
        <taxon>Pseudomonadota</taxon>
        <taxon>Betaproteobacteria</taxon>
        <taxon>Burkholderiales</taxon>
        <taxon>Alcaligenaceae</taxon>
        <taxon>Achromobacter</taxon>
    </lineage>
</organism>
<keyword evidence="1" id="KW-0472">Membrane</keyword>
<evidence type="ECO:0000256" key="1">
    <source>
        <dbReference type="SAM" id="Phobius"/>
    </source>
</evidence>
<dbReference type="RefSeq" id="WP_174715604.1">
    <property type="nucleotide sequence ID" value="NZ_CP054569.1"/>
</dbReference>